<name>A0AAW0SM09_SCYPA</name>
<keyword evidence="2" id="KW-1185">Reference proteome</keyword>
<accession>A0AAW0SM09</accession>
<dbReference type="EMBL" id="JARAKH010000049">
    <property type="protein sequence ID" value="KAK8375792.1"/>
    <property type="molecule type" value="Genomic_DNA"/>
</dbReference>
<evidence type="ECO:0000313" key="1">
    <source>
        <dbReference type="EMBL" id="KAK8375792.1"/>
    </source>
</evidence>
<proteinExistence type="predicted"/>
<reference evidence="1 2" key="1">
    <citation type="submission" date="2023-03" db="EMBL/GenBank/DDBJ databases">
        <title>High-quality genome of Scylla paramamosain provides insights in environmental adaptation.</title>
        <authorList>
            <person name="Zhang L."/>
        </authorList>
    </citation>
    <scope>NUCLEOTIDE SEQUENCE [LARGE SCALE GENOMIC DNA]</scope>
    <source>
        <strain evidence="1">LZ_2023a</strain>
        <tissue evidence="1">Muscle</tissue>
    </source>
</reference>
<sequence length="234" mass="25073">MQRFFKCVEPLNKIETGYTKHLRHQPAQQSLVQQLWRCSCRVRRGYGAVGMWGCGVVGMRASGAVPGNTKSARQFIEGAGPTREVEVWAEGRVDTTGYKRPIKGRRCHSAGSGRCGPRSAGMKTLVVILAVVVACKAAPQFAHPPQMLLEFGVDDHGCTVAPTGMVCPWGPVQFLGEAKGVDKVWIPPPTQRPVQYQQHAVQHHQTAFTGLVGPSGVVGPSGLVGPAGPVAFGR</sequence>
<evidence type="ECO:0008006" key="3">
    <source>
        <dbReference type="Google" id="ProtNLM"/>
    </source>
</evidence>
<evidence type="ECO:0000313" key="2">
    <source>
        <dbReference type="Proteomes" id="UP001487740"/>
    </source>
</evidence>
<protein>
    <recommendedName>
        <fullName evidence="3">Secreted protein</fullName>
    </recommendedName>
</protein>
<organism evidence="1 2">
    <name type="scientific">Scylla paramamosain</name>
    <name type="common">Mud crab</name>
    <dbReference type="NCBI Taxonomy" id="85552"/>
    <lineage>
        <taxon>Eukaryota</taxon>
        <taxon>Metazoa</taxon>
        <taxon>Ecdysozoa</taxon>
        <taxon>Arthropoda</taxon>
        <taxon>Crustacea</taxon>
        <taxon>Multicrustacea</taxon>
        <taxon>Malacostraca</taxon>
        <taxon>Eumalacostraca</taxon>
        <taxon>Eucarida</taxon>
        <taxon>Decapoda</taxon>
        <taxon>Pleocyemata</taxon>
        <taxon>Brachyura</taxon>
        <taxon>Eubrachyura</taxon>
        <taxon>Portunoidea</taxon>
        <taxon>Portunidae</taxon>
        <taxon>Portuninae</taxon>
        <taxon>Scylla</taxon>
    </lineage>
</organism>
<gene>
    <name evidence="1" type="ORF">O3P69_008501</name>
</gene>
<comment type="caution">
    <text evidence="1">The sequence shown here is derived from an EMBL/GenBank/DDBJ whole genome shotgun (WGS) entry which is preliminary data.</text>
</comment>
<dbReference type="Proteomes" id="UP001487740">
    <property type="component" value="Unassembled WGS sequence"/>
</dbReference>
<dbReference type="AlphaFoldDB" id="A0AAW0SM09"/>